<proteinExistence type="predicted"/>
<feature type="compositionally biased region" description="Low complexity" evidence="1">
    <location>
        <begin position="130"/>
        <end position="141"/>
    </location>
</feature>
<dbReference type="EMBL" id="CP136894">
    <property type="protein sequence ID" value="WOL06622.1"/>
    <property type="molecule type" value="Genomic_DNA"/>
</dbReference>
<name>A0AAQ3KDZ0_9LILI</name>
<reference evidence="2 3" key="1">
    <citation type="submission" date="2023-10" db="EMBL/GenBank/DDBJ databases">
        <title>Chromosome-scale genome assembly provides insights into flower coloration mechanisms of Canna indica.</title>
        <authorList>
            <person name="Li C."/>
        </authorList>
    </citation>
    <scope>NUCLEOTIDE SEQUENCE [LARGE SCALE GENOMIC DNA]</scope>
    <source>
        <tissue evidence="2">Flower</tissue>
    </source>
</reference>
<protein>
    <submittedName>
        <fullName evidence="2">Uncharacterized protein</fullName>
    </submittedName>
</protein>
<dbReference type="AlphaFoldDB" id="A0AAQ3KDZ0"/>
<gene>
    <name evidence="2" type="ORF">Cni_G15356</name>
</gene>
<evidence type="ECO:0000313" key="3">
    <source>
        <dbReference type="Proteomes" id="UP001327560"/>
    </source>
</evidence>
<organism evidence="2 3">
    <name type="scientific">Canna indica</name>
    <name type="common">Indian-shot</name>
    <dbReference type="NCBI Taxonomy" id="4628"/>
    <lineage>
        <taxon>Eukaryota</taxon>
        <taxon>Viridiplantae</taxon>
        <taxon>Streptophyta</taxon>
        <taxon>Embryophyta</taxon>
        <taxon>Tracheophyta</taxon>
        <taxon>Spermatophyta</taxon>
        <taxon>Magnoliopsida</taxon>
        <taxon>Liliopsida</taxon>
        <taxon>Zingiberales</taxon>
        <taxon>Cannaceae</taxon>
        <taxon>Canna</taxon>
    </lineage>
</organism>
<sequence>MSLPHASIELPVAQLWRSPEGERRARFCAAANRVVVMHLQIEAVGDALGAMELAAVRNVLGLCVEEVENGGGGGRKAIMMPRHRLTRRDTDLSQSRSRRAAASIDSLYLPDSPTQPSASAALADSQVPTTRLPSWPLSSRRLPTRLRRRQLPSTTSLD</sequence>
<accession>A0AAQ3KDZ0</accession>
<evidence type="ECO:0000256" key="1">
    <source>
        <dbReference type="SAM" id="MobiDB-lite"/>
    </source>
</evidence>
<dbReference type="Proteomes" id="UP001327560">
    <property type="component" value="Chromosome 5"/>
</dbReference>
<keyword evidence="3" id="KW-1185">Reference proteome</keyword>
<feature type="region of interest" description="Disordered" evidence="1">
    <location>
        <begin position="70"/>
        <end position="158"/>
    </location>
</feature>
<evidence type="ECO:0000313" key="2">
    <source>
        <dbReference type="EMBL" id="WOL06622.1"/>
    </source>
</evidence>